<reference evidence="1" key="1">
    <citation type="journal article" date="2014" name="Front. Microbiol.">
        <title>High frequency of phylogenetically diverse reductive dehalogenase-homologous genes in deep subseafloor sedimentary metagenomes.</title>
        <authorList>
            <person name="Kawai M."/>
            <person name="Futagami T."/>
            <person name="Toyoda A."/>
            <person name="Takaki Y."/>
            <person name="Nishi S."/>
            <person name="Hori S."/>
            <person name="Arai W."/>
            <person name="Tsubouchi T."/>
            <person name="Morono Y."/>
            <person name="Uchiyama I."/>
            <person name="Ito T."/>
            <person name="Fujiyama A."/>
            <person name="Inagaki F."/>
            <person name="Takami H."/>
        </authorList>
    </citation>
    <scope>NUCLEOTIDE SEQUENCE</scope>
    <source>
        <strain evidence="1">Expedition CK06-06</strain>
    </source>
</reference>
<organism evidence="1">
    <name type="scientific">marine sediment metagenome</name>
    <dbReference type="NCBI Taxonomy" id="412755"/>
    <lineage>
        <taxon>unclassified sequences</taxon>
        <taxon>metagenomes</taxon>
        <taxon>ecological metagenomes</taxon>
    </lineage>
</organism>
<comment type="caution">
    <text evidence="1">The sequence shown here is derived from an EMBL/GenBank/DDBJ whole genome shotgun (WGS) entry which is preliminary data.</text>
</comment>
<sequence length="111" mass="12113">DDIRRVVTGPESTVAFQHVFTPMESADDEFDSANCPLFPYTLEVFPDQGKAFRFVGAVINTLALNFSTTDKILKATCGIIAKNASLQDTIGSLALEDTKPFVWENAVIKIG</sequence>
<name>X1SYD8_9ZZZZ</name>
<protein>
    <submittedName>
        <fullName evidence="1">Uncharacterized protein</fullName>
    </submittedName>
</protein>
<dbReference type="AlphaFoldDB" id="X1SYD8"/>
<dbReference type="EMBL" id="BARW01013878">
    <property type="protein sequence ID" value="GAI72849.1"/>
    <property type="molecule type" value="Genomic_DNA"/>
</dbReference>
<accession>X1SYD8</accession>
<feature type="non-terminal residue" evidence="1">
    <location>
        <position position="1"/>
    </location>
</feature>
<feature type="non-terminal residue" evidence="1">
    <location>
        <position position="111"/>
    </location>
</feature>
<gene>
    <name evidence="1" type="ORF">S12H4_25084</name>
</gene>
<evidence type="ECO:0000313" key="1">
    <source>
        <dbReference type="EMBL" id="GAI72849.1"/>
    </source>
</evidence>
<proteinExistence type="predicted"/>